<dbReference type="GO" id="GO:0004222">
    <property type="term" value="F:metalloendopeptidase activity"/>
    <property type="evidence" value="ECO:0007669"/>
    <property type="project" value="InterPro"/>
</dbReference>
<evidence type="ECO:0000313" key="8">
    <source>
        <dbReference type="Proteomes" id="UP000027153"/>
    </source>
</evidence>
<dbReference type="EMBL" id="JMIY01000002">
    <property type="protein sequence ID" value="KCZ72602.1"/>
    <property type="molecule type" value="Genomic_DNA"/>
</dbReference>
<dbReference type="Pfam" id="PF17820">
    <property type="entry name" value="PDZ_6"/>
    <property type="match status" value="1"/>
</dbReference>
<feature type="transmembrane region" description="Helical" evidence="5">
    <location>
        <begin position="197"/>
        <end position="220"/>
    </location>
</feature>
<keyword evidence="8" id="KW-1185">Reference proteome</keyword>
<dbReference type="PRINTS" id="PR01000">
    <property type="entry name" value="SREBPS2PTASE"/>
</dbReference>
<evidence type="ECO:0000256" key="1">
    <source>
        <dbReference type="ARBA" id="ARBA00004127"/>
    </source>
</evidence>
<dbReference type="Pfam" id="PF02163">
    <property type="entry name" value="Peptidase_M50"/>
    <property type="match status" value="1"/>
</dbReference>
<dbReference type="GO" id="GO:0005737">
    <property type="term" value="C:cytoplasm"/>
    <property type="evidence" value="ECO:0007669"/>
    <property type="project" value="TreeGrafter"/>
</dbReference>
<dbReference type="GO" id="GO:0012505">
    <property type="term" value="C:endomembrane system"/>
    <property type="evidence" value="ECO:0007669"/>
    <property type="project" value="UniProtKB-SubCell"/>
</dbReference>
<dbReference type="InterPro" id="IPR041489">
    <property type="entry name" value="PDZ_6"/>
</dbReference>
<dbReference type="PROSITE" id="PS50106">
    <property type="entry name" value="PDZ"/>
    <property type="match status" value="1"/>
</dbReference>
<sequence length="556" mass="61121">MSYFTILSVFLLYWLLVIYLDKRGTLSKYNITAYGPILMIRTQRGQRFLDKLSIHKKFWRIFANIGLPAMLTGMLVMFILILFIDYSIITSFQTETVPHPGKFNEPRNIFLIPGINEYIPFAWGIIALVVTLMVHEFSHAILCKVEGIRVKSMGILLALIPIGGFAEPDEEQLLGKKEDTGEKDVEPKATRNQRIRILTSGVMANFVTALIAFILFFSLLGSISPVGDVMVTGVTPGSQADLAGVKQNMILTKINDKQIDNAHDAFTYTSSLQPGSNVTLNLIDKSEEKEISFTITADTRITEGVRVSDVVPASPAEAAGIKPGMVLVRVDSTEIRGLEDFVRFMESTEPGQKIDVYMLSNSSESASTEVFENIELSAYPYDRNAKKGFLGISYGGGAEIGPLGIGIGEFGANEFLGMLKGIPSSLTGFRGWILLFSLPIIGLAGEGFPGFSGLIVHFYEPVGWAALLGDGTFWILNILMWIGWMNFYVGLFNCLPAVPLDGGHVFRDVMTSSLSRIIGNGEKVERLSNAIVILFALTILMSFIFVIIAPYAAHGF</sequence>
<evidence type="ECO:0000256" key="2">
    <source>
        <dbReference type="ARBA" id="ARBA00022692"/>
    </source>
</evidence>
<dbReference type="PATRIC" id="fig|1392998.3.peg.1198"/>
<dbReference type="Proteomes" id="UP000027153">
    <property type="component" value="Unassembled WGS sequence"/>
</dbReference>
<dbReference type="RefSeq" id="WP_048089499.1">
    <property type="nucleotide sequence ID" value="NZ_JMIY01000002.1"/>
</dbReference>
<feature type="domain" description="PDZ" evidence="6">
    <location>
        <begin position="277"/>
        <end position="338"/>
    </location>
</feature>
<dbReference type="GO" id="GO:0031293">
    <property type="term" value="P:membrane protein intracellular domain proteolysis"/>
    <property type="evidence" value="ECO:0007669"/>
    <property type="project" value="TreeGrafter"/>
</dbReference>
<evidence type="ECO:0000256" key="4">
    <source>
        <dbReference type="ARBA" id="ARBA00023136"/>
    </source>
</evidence>
<keyword evidence="7" id="KW-0378">Hydrolase</keyword>
<feature type="transmembrane region" description="Helical" evidence="5">
    <location>
        <begin position="61"/>
        <end position="84"/>
    </location>
</feature>
<dbReference type="GO" id="GO:0016020">
    <property type="term" value="C:membrane"/>
    <property type="evidence" value="ECO:0007669"/>
    <property type="project" value="InterPro"/>
</dbReference>
<organism evidence="7 8">
    <name type="scientific">Candidatus Methanoperedens nitratireducens</name>
    <dbReference type="NCBI Taxonomy" id="1392998"/>
    <lineage>
        <taxon>Archaea</taxon>
        <taxon>Methanobacteriati</taxon>
        <taxon>Methanobacteriota</taxon>
        <taxon>Stenosarchaea group</taxon>
        <taxon>Methanomicrobia</taxon>
        <taxon>Methanosarcinales</taxon>
        <taxon>ANME-2 cluster</taxon>
        <taxon>Candidatus Methanoperedentaceae</taxon>
        <taxon>Candidatus Methanoperedens</taxon>
    </lineage>
</organism>
<feature type="transmembrane region" description="Helical" evidence="5">
    <location>
        <begin position="121"/>
        <end position="143"/>
    </location>
</feature>
<dbReference type="OrthoDB" id="15212at2157"/>
<keyword evidence="7" id="KW-0645">Protease</keyword>
<dbReference type="InterPro" id="IPR001478">
    <property type="entry name" value="PDZ"/>
</dbReference>
<dbReference type="CDD" id="cd06159">
    <property type="entry name" value="S2P-M50_PDZ_Arch"/>
    <property type="match status" value="1"/>
</dbReference>
<protein>
    <submittedName>
        <fullName evidence="7">Putative membrane-associated Zn-dependent protease</fullName>
    </submittedName>
</protein>
<accession>A0A062V5K1</accession>
<keyword evidence="3 5" id="KW-1133">Transmembrane helix</keyword>
<dbReference type="AlphaFoldDB" id="A0A062V5K1"/>
<evidence type="ECO:0000256" key="5">
    <source>
        <dbReference type="SAM" id="Phobius"/>
    </source>
</evidence>
<dbReference type="SMART" id="SM00228">
    <property type="entry name" value="PDZ"/>
    <property type="match status" value="2"/>
</dbReference>
<comment type="subcellular location">
    <subcellularLocation>
        <location evidence="1">Endomembrane system</location>
        <topology evidence="1">Multi-pass membrane protein</topology>
    </subcellularLocation>
</comment>
<comment type="caution">
    <text evidence="7">The sequence shown here is derived from an EMBL/GenBank/DDBJ whole genome shotgun (WGS) entry which is preliminary data.</text>
</comment>
<dbReference type="PANTHER" id="PTHR13325:SF3">
    <property type="entry name" value="MEMBRANE-BOUND TRANSCRIPTION FACTOR SITE-2 PROTEASE"/>
    <property type="match status" value="1"/>
</dbReference>
<feature type="transmembrane region" description="Helical" evidence="5">
    <location>
        <begin position="462"/>
        <end position="482"/>
    </location>
</feature>
<dbReference type="InterPro" id="IPR008915">
    <property type="entry name" value="Peptidase_M50"/>
</dbReference>
<dbReference type="Gene3D" id="2.30.42.10">
    <property type="match status" value="2"/>
</dbReference>
<feature type="transmembrane region" description="Helical" evidence="5">
    <location>
        <begin position="432"/>
        <end position="455"/>
    </location>
</feature>
<name>A0A062V5K1_9EURY</name>
<dbReference type="InterPro" id="IPR001193">
    <property type="entry name" value="MBTPS2"/>
</dbReference>
<reference evidence="7 8" key="1">
    <citation type="journal article" date="2013" name="Nature">
        <title>Anaerobic oxidation of methane coupled to nitrate reduction in a novel archaeal lineage.</title>
        <authorList>
            <person name="Haroon M.F."/>
            <person name="Hu S."/>
            <person name="Shi Y."/>
            <person name="Imelfort M."/>
            <person name="Keller J."/>
            <person name="Hugenholtz P."/>
            <person name="Yuan Z."/>
            <person name="Tyson G.W."/>
        </authorList>
    </citation>
    <scope>NUCLEOTIDE SEQUENCE [LARGE SCALE GENOMIC DNA]</scope>
    <source>
        <strain evidence="7 8">ANME-2d</strain>
    </source>
</reference>
<evidence type="ECO:0000259" key="6">
    <source>
        <dbReference type="PROSITE" id="PS50106"/>
    </source>
</evidence>
<dbReference type="SUPFAM" id="SSF50156">
    <property type="entry name" value="PDZ domain-like"/>
    <property type="match status" value="2"/>
</dbReference>
<feature type="transmembrane region" description="Helical" evidence="5">
    <location>
        <begin position="527"/>
        <end position="553"/>
    </location>
</feature>
<proteinExistence type="predicted"/>
<dbReference type="PANTHER" id="PTHR13325">
    <property type="entry name" value="PROTEASE M50 MEMBRANE-BOUND TRANSCRIPTION FACTOR SITE 2 PROTEASE"/>
    <property type="match status" value="1"/>
</dbReference>
<keyword evidence="2 5" id="KW-0812">Transmembrane</keyword>
<dbReference type="InterPro" id="IPR036034">
    <property type="entry name" value="PDZ_sf"/>
</dbReference>
<keyword evidence="4 5" id="KW-0472">Membrane</keyword>
<evidence type="ECO:0000256" key="3">
    <source>
        <dbReference type="ARBA" id="ARBA00022989"/>
    </source>
</evidence>
<evidence type="ECO:0000313" key="7">
    <source>
        <dbReference type="EMBL" id="KCZ72602.1"/>
    </source>
</evidence>
<gene>
    <name evidence="7" type="ORF">ANME2D_01031</name>
</gene>
<feature type="transmembrane region" description="Helical" evidence="5">
    <location>
        <begin position="6"/>
        <end position="21"/>
    </location>
</feature>